<reference evidence="2 3" key="1">
    <citation type="submission" date="2018-05" db="EMBL/GenBank/DDBJ databases">
        <title>Genomic Encyclopedia of Archaeal and Bacterial Type Strains, Phase II (KMG-II): from individual species to whole genera.</title>
        <authorList>
            <person name="Goeker M."/>
        </authorList>
    </citation>
    <scope>NUCLEOTIDE SEQUENCE [LARGE SCALE GENOMIC DNA]</scope>
    <source>
        <strain evidence="2 3">DSM 45184</strain>
    </source>
</reference>
<dbReference type="InterPro" id="IPR050114">
    <property type="entry name" value="UPF0173_UPF0282_UlaG_hydrolase"/>
</dbReference>
<accession>A0A316FTH7</accession>
<gene>
    <name evidence="2" type="ORF">BC793_102434</name>
</gene>
<dbReference type="SUPFAM" id="SSF56281">
    <property type="entry name" value="Metallo-hydrolase/oxidoreductase"/>
    <property type="match status" value="1"/>
</dbReference>
<dbReference type="SMART" id="SM00849">
    <property type="entry name" value="Lactamase_B"/>
    <property type="match status" value="1"/>
</dbReference>
<dbReference type="PANTHER" id="PTHR43546">
    <property type="entry name" value="UPF0173 METAL-DEPENDENT HYDROLASE MJ1163-RELATED"/>
    <property type="match status" value="1"/>
</dbReference>
<dbReference type="RefSeq" id="WP_109589865.1">
    <property type="nucleotide sequence ID" value="NZ_BONA01000001.1"/>
</dbReference>
<dbReference type="InterPro" id="IPR036866">
    <property type="entry name" value="RibonucZ/Hydroxyglut_hydro"/>
</dbReference>
<dbReference type="OrthoDB" id="9805728at2"/>
<evidence type="ECO:0000313" key="2">
    <source>
        <dbReference type="EMBL" id="PWK51405.1"/>
    </source>
</evidence>
<dbReference type="InterPro" id="IPR001279">
    <property type="entry name" value="Metallo-B-lactamas"/>
</dbReference>
<comment type="caution">
    <text evidence="2">The sequence shown here is derived from an EMBL/GenBank/DDBJ whole genome shotgun (WGS) entry which is preliminary data.</text>
</comment>
<sequence length="255" mass="27282">MSTTEITWWGHSTVWLADSGVKLLIDPVLTGRLAHLRRMAGPAPRLPGAPDAILLSHLHADHFHVASLRAVPGEPVLVVPRGAAAFAARVMPEAARRCVELGPGDETKIKDVRVRAVPARHDGGRGPWSRERAAAIGFVVEGAARTWYAGDTGLFDGMHDLGPLDLALIPVGGWGPTLGAHGHLDARAGAEALRRVRATWAVPVHYGTLWPIGMGRVRRHMFDEPGTRFAEFAARAAPESRVRVLAHGETLGVGA</sequence>
<dbReference type="EMBL" id="QGGR01000002">
    <property type="protein sequence ID" value="PWK51405.1"/>
    <property type="molecule type" value="Genomic_DNA"/>
</dbReference>
<evidence type="ECO:0000259" key="1">
    <source>
        <dbReference type="SMART" id="SM00849"/>
    </source>
</evidence>
<evidence type="ECO:0000313" key="3">
    <source>
        <dbReference type="Proteomes" id="UP000245697"/>
    </source>
</evidence>
<dbReference type="Pfam" id="PF12706">
    <property type="entry name" value="Lactamase_B_2"/>
    <property type="match status" value="1"/>
</dbReference>
<proteinExistence type="predicted"/>
<dbReference type="PANTHER" id="PTHR43546:SF3">
    <property type="entry name" value="UPF0173 METAL-DEPENDENT HYDROLASE MJ1163"/>
    <property type="match status" value="1"/>
</dbReference>
<protein>
    <submittedName>
        <fullName evidence="2">L-ascorbate metabolism protein UlaG (Beta-lactamase superfamily)</fullName>
    </submittedName>
</protein>
<feature type="domain" description="Metallo-beta-lactamase" evidence="1">
    <location>
        <begin position="10"/>
        <end position="205"/>
    </location>
</feature>
<keyword evidence="3" id="KW-1185">Reference proteome</keyword>
<dbReference type="Gene3D" id="3.60.15.10">
    <property type="entry name" value="Ribonuclease Z/Hydroxyacylglutathione hydrolase-like"/>
    <property type="match status" value="1"/>
</dbReference>
<dbReference type="AlphaFoldDB" id="A0A316FTH7"/>
<dbReference type="Proteomes" id="UP000245697">
    <property type="component" value="Unassembled WGS sequence"/>
</dbReference>
<name>A0A316FTH7_9ACTN</name>
<organism evidence="2 3">
    <name type="scientific">Actinoplanes xinjiangensis</name>
    <dbReference type="NCBI Taxonomy" id="512350"/>
    <lineage>
        <taxon>Bacteria</taxon>
        <taxon>Bacillati</taxon>
        <taxon>Actinomycetota</taxon>
        <taxon>Actinomycetes</taxon>
        <taxon>Micromonosporales</taxon>
        <taxon>Micromonosporaceae</taxon>
        <taxon>Actinoplanes</taxon>
    </lineage>
</organism>